<dbReference type="GO" id="GO:0010181">
    <property type="term" value="F:FMN binding"/>
    <property type="evidence" value="ECO:0007669"/>
    <property type="project" value="InterPro"/>
</dbReference>
<dbReference type="PANTHER" id="PTHR43400:SF7">
    <property type="entry name" value="FAD-DEPENDENT OXIDOREDUCTASE 2 FAD BINDING DOMAIN-CONTAINING PROTEIN"/>
    <property type="match status" value="1"/>
</dbReference>
<dbReference type="Pfam" id="PF00890">
    <property type="entry name" value="FAD_binding_2"/>
    <property type="match status" value="1"/>
</dbReference>
<evidence type="ECO:0000313" key="9">
    <source>
        <dbReference type="Proteomes" id="UP000274117"/>
    </source>
</evidence>
<feature type="domain" description="FAD-dependent oxidoreductase 2 FAD-binding" evidence="7">
    <location>
        <begin position="67"/>
        <end position="491"/>
    </location>
</feature>
<dbReference type="SUPFAM" id="SSF51905">
    <property type="entry name" value="FAD/NAD(P)-binding domain"/>
    <property type="match status" value="1"/>
</dbReference>
<evidence type="ECO:0000256" key="4">
    <source>
        <dbReference type="ARBA" id="ARBA00023002"/>
    </source>
</evidence>
<dbReference type="GO" id="GO:0033765">
    <property type="term" value="F:steroid dehydrogenase activity, acting on the CH-CH group of donors"/>
    <property type="evidence" value="ECO:0007669"/>
    <property type="project" value="UniProtKB-ARBA"/>
</dbReference>
<reference evidence="8 9" key="2">
    <citation type="submission" date="2018-12" db="EMBL/GenBank/DDBJ databases">
        <title>Whole-genome sequences of fifteen clinical Streptococcus suis strains isolated from pigs between 2006 and 2018.</title>
        <authorList>
            <person name="Stevens M.J.A."/>
            <person name="Cernela N."/>
            <person name="Spoerry Serrano N."/>
            <person name="Schmitt S."/>
            <person name="Schrenzel J."/>
            <person name="Stephan R."/>
        </authorList>
    </citation>
    <scope>NUCLEOTIDE SEQUENCE [LARGE SCALE GENOMIC DNA]</scope>
    <source>
        <strain evidence="8 9">PP422</strain>
    </source>
</reference>
<dbReference type="OrthoDB" id="9806724at2"/>
<dbReference type="PROSITE" id="PS51257">
    <property type="entry name" value="PROKAR_LIPOPROTEIN"/>
    <property type="match status" value="1"/>
</dbReference>
<protein>
    <submittedName>
        <fullName evidence="8">Flavocytochrome c</fullName>
    </submittedName>
</protein>
<dbReference type="InterPro" id="IPR036188">
    <property type="entry name" value="FAD/NAD-bd_sf"/>
</dbReference>
<dbReference type="InterPro" id="IPR003953">
    <property type="entry name" value="FAD-dep_OxRdtase_2_FAD-bd"/>
</dbReference>
<comment type="caution">
    <text evidence="8">The sequence shown here is derived from an EMBL/GenBank/DDBJ whole genome shotgun (WGS) entry which is preliminary data.</text>
</comment>
<dbReference type="EMBL" id="RSDO01000012">
    <property type="protein sequence ID" value="RRR52079.1"/>
    <property type="molecule type" value="Genomic_DNA"/>
</dbReference>
<dbReference type="InterPro" id="IPR050315">
    <property type="entry name" value="FAD-oxidoreductase_2"/>
</dbReference>
<dbReference type="Gene3D" id="3.90.700.10">
    <property type="entry name" value="Succinate dehydrogenase/fumarate reductase flavoprotein, catalytic domain"/>
    <property type="match status" value="1"/>
</dbReference>
<evidence type="ECO:0000313" key="8">
    <source>
        <dbReference type="EMBL" id="RRR52079.1"/>
    </source>
</evidence>
<feature type="chain" id="PRO_5039760032" evidence="5">
    <location>
        <begin position="22"/>
        <end position="511"/>
    </location>
</feature>
<dbReference type="Gene3D" id="3.50.50.60">
    <property type="entry name" value="FAD/NAD(P)-binding domain"/>
    <property type="match status" value="1"/>
</dbReference>
<dbReference type="Proteomes" id="UP000274117">
    <property type="component" value="Unassembled WGS sequence"/>
</dbReference>
<dbReference type="InterPro" id="IPR010960">
    <property type="entry name" value="Flavocytochrome_c"/>
</dbReference>
<proteinExistence type="inferred from homology"/>
<comment type="similarity">
    <text evidence="5">Belongs to the FAD-dependent oxidoreductase 2 family. FRD/SDH subfamily.</text>
</comment>
<evidence type="ECO:0000256" key="2">
    <source>
        <dbReference type="ARBA" id="ARBA00022630"/>
    </source>
</evidence>
<dbReference type="FunFam" id="3.90.700.10:FF:000007">
    <property type="entry name" value="NADH-dependent fumarate reductase"/>
    <property type="match status" value="1"/>
</dbReference>
<keyword evidence="2 5" id="KW-0285">Flavoprotein</keyword>
<comment type="cofactor">
    <cofactor evidence="1">
        <name>FAD</name>
        <dbReference type="ChEBI" id="CHEBI:57692"/>
    </cofactor>
</comment>
<dbReference type="PRINTS" id="PR00368">
    <property type="entry name" value="FADPNR"/>
</dbReference>
<dbReference type="PANTHER" id="PTHR43400">
    <property type="entry name" value="FUMARATE REDUCTASE"/>
    <property type="match status" value="1"/>
</dbReference>
<dbReference type="NCBIfam" id="NF005064">
    <property type="entry name" value="PRK06481.1"/>
    <property type="match status" value="1"/>
</dbReference>
<evidence type="ECO:0000256" key="3">
    <source>
        <dbReference type="ARBA" id="ARBA00022827"/>
    </source>
</evidence>
<sequence>MKKKTLLGLLFSLVAVLFLVACGGKAEKTVTSTSSSSTTESSSKEEAVSGASQREYTDPSELKDSYDVVVVGSGGAGMASAIAAKQAGATVTVLEKMPIIGGNTSKSSGGMNASETKFQKEQNIPDTNDLFYEESLKGGKGTNNPELLRYMVDNSAEAIDWLDSIGITLSDVTFSGGFSQPRIHRPADGSAVGGYLVNGLYNNLMENEIPIFVNADVTEITEKDGAVSGVKVKVAGEEKTIAAKAVVDAAGGFGANMDMITKEKPELDGYVTTNHEGATGDGIALAQKLGAATVQMDQIQIHPTVYQEEGQDPFLVSEAIRGEGAILVNKEGNRFYNEMETRDNVSAAINALPEKHAFIVFGQDLREHSKSIDTYEERGMTVKADTIEDLAKEIGIPAENLKATIEKWNGYVAAKDDTEFGRKTAMDRDIAKGPFYAIKIAPGIHHTMGGLKINTNTEVLKEDGSAIPGLYAAGEVTGGVHGNNRMGGNAVADIVVFGRQAGTKAAEFAKK</sequence>
<dbReference type="AlphaFoldDB" id="A0A3R8RBH5"/>
<keyword evidence="3 5" id="KW-0274">FAD</keyword>
<dbReference type="NCBIfam" id="TIGR01813">
    <property type="entry name" value="flavo_cyto_c"/>
    <property type="match status" value="1"/>
</dbReference>
<dbReference type="SUPFAM" id="SSF56425">
    <property type="entry name" value="Succinate dehydrogenase/fumarate reductase flavoprotein, catalytic domain"/>
    <property type="match status" value="1"/>
</dbReference>
<dbReference type="InterPro" id="IPR027477">
    <property type="entry name" value="Succ_DH/fumarate_Rdtase_cat_sf"/>
</dbReference>
<reference evidence="8 9" key="1">
    <citation type="submission" date="2018-11" db="EMBL/GenBank/DDBJ databases">
        <authorList>
            <person name="Stevens M.J."/>
            <person name="Cernela N."/>
            <person name="Spoerry Serrano N."/>
            <person name="Schmitt S."/>
            <person name="Schrenzel J."/>
            <person name="Stephan R."/>
        </authorList>
    </citation>
    <scope>NUCLEOTIDE SEQUENCE [LARGE SCALE GENOMIC DNA]</scope>
    <source>
        <strain evidence="8 9">PP422</strain>
    </source>
</reference>
<evidence type="ECO:0000259" key="7">
    <source>
        <dbReference type="Pfam" id="PF00890"/>
    </source>
</evidence>
<feature type="signal peptide" evidence="5">
    <location>
        <begin position="1"/>
        <end position="21"/>
    </location>
</feature>
<evidence type="ECO:0000256" key="6">
    <source>
        <dbReference type="SAM" id="MobiDB-lite"/>
    </source>
</evidence>
<keyword evidence="4 5" id="KW-0560">Oxidoreductase</keyword>
<evidence type="ECO:0000256" key="5">
    <source>
        <dbReference type="RuleBase" id="RU366062"/>
    </source>
</evidence>
<feature type="region of interest" description="Disordered" evidence="6">
    <location>
        <begin position="29"/>
        <end position="60"/>
    </location>
</feature>
<dbReference type="RefSeq" id="WP_105122424.1">
    <property type="nucleotide sequence ID" value="NZ_POIP01000366.1"/>
</dbReference>
<keyword evidence="5" id="KW-0732">Signal</keyword>
<organism evidence="8 9">
    <name type="scientific">Streptococcus suis</name>
    <dbReference type="NCBI Taxonomy" id="1307"/>
    <lineage>
        <taxon>Bacteria</taxon>
        <taxon>Bacillati</taxon>
        <taxon>Bacillota</taxon>
        <taxon>Bacilli</taxon>
        <taxon>Lactobacillales</taxon>
        <taxon>Streptococcaceae</taxon>
        <taxon>Streptococcus</taxon>
    </lineage>
</organism>
<accession>A0A3R8RBH5</accession>
<gene>
    <name evidence="8" type="ORF">EI998_07435</name>
</gene>
<feature type="compositionally biased region" description="Low complexity" evidence="6">
    <location>
        <begin position="29"/>
        <end position="41"/>
    </location>
</feature>
<name>A0A3R8RBH5_STRSU</name>
<evidence type="ECO:0000256" key="1">
    <source>
        <dbReference type="ARBA" id="ARBA00001974"/>
    </source>
</evidence>